<dbReference type="AlphaFoldDB" id="A8NBW1"/>
<dbReference type="EMBL" id="AACS02000009">
    <property type="protein sequence ID" value="EAU89482.2"/>
    <property type="molecule type" value="Genomic_DNA"/>
</dbReference>
<evidence type="ECO:0000313" key="2">
    <source>
        <dbReference type="Proteomes" id="UP000001861"/>
    </source>
</evidence>
<proteinExistence type="predicted"/>
<dbReference type="HOGENOM" id="CLU_783065_0_0_1"/>
<dbReference type="KEGG" id="cci:CC1G_07708"/>
<comment type="caution">
    <text evidence="1">The sequence shown here is derived from an EMBL/GenBank/DDBJ whole genome shotgun (WGS) entry which is preliminary data.</text>
</comment>
<evidence type="ECO:0000313" key="1">
    <source>
        <dbReference type="EMBL" id="EAU89482.2"/>
    </source>
</evidence>
<dbReference type="OrthoDB" id="3070325at2759"/>
<dbReference type="InParanoid" id="A8NBW1"/>
<organism evidence="1 2">
    <name type="scientific">Coprinopsis cinerea (strain Okayama-7 / 130 / ATCC MYA-4618 / FGSC 9003)</name>
    <name type="common">Inky cap fungus</name>
    <name type="synonym">Hormographiella aspergillata</name>
    <dbReference type="NCBI Taxonomy" id="240176"/>
    <lineage>
        <taxon>Eukaryota</taxon>
        <taxon>Fungi</taxon>
        <taxon>Dikarya</taxon>
        <taxon>Basidiomycota</taxon>
        <taxon>Agaricomycotina</taxon>
        <taxon>Agaricomycetes</taxon>
        <taxon>Agaricomycetidae</taxon>
        <taxon>Agaricales</taxon>
        <taxon>Agaricineae</taxon>
        <taxon>Psathyrellaceae</taxon>
        <taxon>Coprinopsis</taxon>
    </lineage>
</organism>
<gene>
    <name evidence="1" type="ORF">CC1G_07708</name>
</gene>
<dbReference type="VEuPathDB" id="FungiDB:CC1G_07708"/>
<protein>
    <submittedName>
        <fullName evidence="1">Uncharacterized protein</fullName>
    </submittedName>
</protein>
<accession>A8NBW1</accession>
<dbReference type="Proteomes" id="UP000001861">
    <property type="component" value="Unassembled WGS sequence"/>
</dbReference>
<sequence length="354" mass="39480">MSISDLEHLALSPQRFICYMRRNENSVVSPSRTQIFLPKNPFNPNERLVISQLYLLPGGRFLITNTTSCGLCLWDLGINAGHTPRGRPMAFISLASPVFLEEPNPTADGRGILLFCNSTIAQTPRQFVIYEIYPTADIPAFVQKADLRVGDTDVWNPEAHSCAMLGNYIVFETSLENDPERYLLNVWDWVDDTGCKWETKGGATFAMVENTLMALVCLADSNEYQFAVYDLPAMQPLVDGWNVVSCVNHPQLLLNRRHSSCVDYGIHEARSWSIPRPYVCLLDGGNLLFDPEDTEPTVAQSLHAELYMVARITSLGPAGTGTYQGSRQVPSSGVRRGTFSSNRGYTWTLNGRSE</sequence>
<name>A8NBW1_COPC7</name>
<dbReference type="RefSeq" id="XP_001832321.2">
    <property type="nucleotide sequence ID" value="XM_001832269.2"/>
</dbReference>
<reference evidence="1 2" key="1">
    <citation type="journal article" date="2010" name="Proc. Natl. Acad. Sci. U.S.A.">
        <title>Insights into evolution of multicellular fungi from the assembled chromosomes of the mushroom Coprinopsis cinerea (Coprinus cinereus).</title>
        <authorList>
            <person name="Stajich J.E."/>
            <person name="Wilke S.K."/>
            <person name="Ahren D."/>
            <person name="Au C.H."/>
            <person name="Birren B.W."/>
            <person name="Borodovsky M."/>
            <person name="Burns C."/>
            <person name="Canback B."/>
            <person name="Casselton L.A."/>
            <person name="Cheng C.K."/>
            <person name="Deng J."/>
            <person name="Dietrich F.S."/>
            <person name="Fargo D.C."/>
            <person name="Farman M.L."/>
            <person name="Gathman A.C."/>
            <person name="Goldberg J."/>
            <person name="Guigo R."/>
            <person name="Hoegger P.J."/>
            <person name="Hooker J.B."/>
            <person name="Huggins A."/>
            <person name="James T.Y."/>
            <person name="Kamada T."/>
            <person name="Kilaru S."/>
            <person name="Kodira C."/>
            <person name="Kues U."/>
            <person name="Kupfer D."/>
            <person name="Kwan H.S."/>
            <person name="Lomsadze A."/>
            <person name="Li W."/>
            <person name="Lilly W.W."/>
            <person name="Ma L.J."/>
            <person name="Mackey A.J."/>
            <person name="Manning G."/>
            <person name="Martin F."/>
            <person name="Muraguchi H."/>
            <person name="Natvig D.O."/>
            <person name="Palmerini H."/>
            <person name="Ramesh M.A."/>
            <person name="Rehmeyer C.J."/>
            <person name="Roe B.A."/>
            <person name="Shenoy N."/>
            <person name="Stanke M."/>
            <person name="Ter-Hovhannisyan V."/>
            <person name="Tunlid A."/>
            <person name="Velagapudi R."/>
            <person name="Vision T.J."/>
            <person name="Zeng Q."/>
            <person name="Zolan M.E."/>
            <person name="Pukkila P.J."/>
        </authorList>
    </citation>
    <scope>NUCLEOTIDE SEQUENCE [LARGE SCALE GENOMIC DNA]</scope>
    <source>
        <strain evidence="2">Okayama-7 / 130 / ATCC MYA-4618 / FGSC 9003</strain>
    </source>
</reference>
<keyword evidence="2" id="KW-1185">Reference proteome</keyword>
<dbReference type="GeneID" id="6008805"/>